<dbReference type="Proteomes" id="UP000662200">
    <property type="component" value="Unassembled WGS sequence"/>
</dbReference>
<reference evidence="1" key="2">
    <citation type="submission" date="2020-09" db="EMBL/GenBank/DDBJ databases">
        <authorList>
            <person name="Sun Q."/>
            <person name="Ohkuma M."/>
        </authorList>
    </citation>
    <scope>NUCLEOTIDE SEQUENCE</scope>
    <source>
        <strain evidence="1">JCM 3091</strain>
    </source>
</reference>
<keyword evidence="2" id="KW-1185">Reference proteome</keyword>
<name>A0A8J3BVN1_9ACTN</name>
<sequence>MTTVPLIVKAEPVTRFDRREQRRRNPAVAVVYATSDGMVDIIGGGKPMTLTDQVAGRYSMRYEVDISDHHRTVELRTAPPPAKGGIYHFTTQLNIGFRVCDPGEVVRRHVKDGLQVVCDYLMYVLHEICPDFAIEEAKDAQDAVNARFRQGTTIDGYLDLYQCRARLGLDADATAYLKAKEQADRDLLVKAAEHRVSANTARQENEIDLIKQSGDLERRAREHDALTGRVLDAHGVLALHLEKNPHDTLNAVNVAAELETRQHAAIEAADQRHWEKFQFLADKNLVQAVDVAPIRDRLITGSAQVQASLPMGSASGWDEPLPHAGGTVPAGSVPGLIPIYVVIDGSCDAAAGTARVNAGLQSLYDAVAADADVARVVRLAVLTYSDRATVRMAMQAVRNGQRPPPMEPGTGPARLAVAFERLMDCIPDDAVALKKETSSLRRPQVLLLSGSQPSDDPRWRESYSELVDRDRQRYAPDVIACGIGAAAPRTMLSIATRPELAFVSLDNDIHTSVDRFWAFAQRRVIEYGRAILDGDQNATIVGPDGFRPAAELLASPAQGD</sequence>
<protein>
    <recommendedName>
        <fullName evidence="3">VWA domain-containing protein</fullName>
    </recommendedName>
</protein>
<evidence type="ECO:0000313" key="2">
    <source>
        <dbReference type="Proteomes" id="UP000662200"/>
    </source>
</evidence>
<dbReference type="RefSeq" id="WP_189115626.1">
    <property type="nucleotide sequence ID" value="NZ_BMQC01000018.1"/>
</dbReference>
<accession>A0A8J3BVN1</accession>
<dbReference type="EMBL" id="BMQC01000018">
    <property type="protein sequence ID" value="GGK40784.1"/>
    <property type="molecule type" value="Genomic_DNA"/>
</dbReference>
<gene>
    <name evidence="1" type="ORF">GCM10010124_37030</name>
</gene>
<evidence type="ECO:0000313" key="1">
    <source>
        <dbReference type="EMBL" id="GGK40784.1"/>
    </source>
</evidence>
<evidence type="ECO:0008006" key="3">
    <source>
        <dbReference type="Google" id="ProtNLM"/>
    </source>
</evidence>
<comment type="caution">
    <text evidence="1">The sequence shown here is derived from an EMBL/GenBank/DDBJ whole genome shotgun (WGS) entry which is preliminary data.</text>
</comment>
<reference evidence="1" key="1">
    <citation type="journal article" date="2014" name="Int. J. Syst. Evol. Microbiol.">
        <title>Complete genome sequence of Corynebacterium casei LMG S-19264T (=DSM 44701T), isolated from a smear-ripened cheese.</title>
        <authorList>
            <consortium name="US DOE Joint Genome Institute (JGI-PGF)"/>
            <person name="Walter F."/>
            <person name="Albersmeier A."/>
            <person name="Kalinowski J."/>
            <person name="Ruckert C."/>
        </authorList>
    </citation>
    <scope>NUCLEOTIDE SEQUENCE</scope>
    <source>
        <strain evidence="1">JCM 3091</strain>
    </source>
</reference>
<dbReference type="AlphaFoldDB" id="A0A8J3BVN1"/>
<organism evidence="1 2">
    <name type="scientific">Pilimelia terevasa</name>
    <dbReference type="NCBI Taxonomy" id="53372"/>
    <lineage>
        <taxon>Bacteria</taxon>
        <taxon>Bacillati</taxon>
        <taxon>Actinomycetota</taxon>
        <taxon>Actinomycetes</taxon>
        <taxon>Micromonosporales</taxon>
        <taxon>Micromonosporaceae</taxon>
        <taxon>Pilimelia</taxon>
    </lineage>
</organism>
<proteinExistence type="predicted"/>